<gene>
    <name evidence="1" type="ORF">GCM10023200_27890</name>
</gene>
<keyword evidence="2" id="KW-1185">Reference proteome</keyword>
<dbReference type="EMBL" id="BAABHO010000020">
    <property type="protein sequence ID" value="GAA4791149.1"/>
    <property type="molecule type" value="Genomic_DNA"/>
</dbReference>
<comment type="caution">
    <text evidence="1">The sequence shown here is derived from an EMBL/GenBank/DDBJ whole genome shotgun (WGS) entry which is preliminary data.</text>
</comment>
<organism evidence="1 2">
    <name type="scientific">Actinomycetospora chlora</name>
    <dbReference type="NCBI Taxonomy" id="663608"/>
    <lineage>
        <taxon>Bacteria</taxon>
        <taxon>Bacillati</taxon>
        <taxon>Actinomycetota</taxon>
        <taxon>Actinomycetes</taxon>
        <taxon>Pseudonocardiales</taxon>
        <taxon>Pseudonocardiaceae</taxon>
        <taxon>Actinomycetospora</taxon>
    </lineage>
</organism>
<protein>
    <submittedName>
        <fullName evidence="1">DUF4097 family beta strand repeat-containing protein</fullName>
    </submittedName>
</protein>
<evidence type="ECO:0000313" key="1">
    <source>
        <dbReference type="EMBL" id="GAA4791149.1"/>
    </source>
</evidence>
<reference evidence="2" key="1">
    <citation type="journal article" date="2019" name="Int. J. Syst. Evol. Microbiol.">
        <title>The Global Catalogue of Microorganisms (GCM) 10K type strain sequencing project: providing services to taxonomists for standard genome sequencing and annotation.</title>
        <authorList>
            <consortium name="The Broad Institute Genomics Platform"/>
            <consortium name="The Broad Institute Genome Sequencing Center for Infectious Disease"/>
            <person name="Wu L."/>
            <person name="Ma J."/>
        </authorList>
    </citation>
    <scope>NUCLEOTIDE SEQUENCE [LARGE SCALE GENOMIC DNA]</scope>
    <source>
        <strain evidence="2">JCM 17979</strain>
    </source>
</reference>
<proteinExistence type="predicted"/>
<dbReference type="Proteomes" id="UP001500928">
    <property type="component" value="Unassembled WGS sequence"/>
</dbReference>
<name>A0ABP9B9M8_9PSEU</name>
<evidence type="ECO:0000313" key="2">
    <source>
        <dbReference type="Proteomes" id="UP001500928"/>
    </source>
</evidence>
<dbReference type="RefSeq" id="WP_345415489.1">
    <property type="nucleotide sequence ID" value="NZ_BAABHO010000020.1"/>
</dbReference>
<dbReference type="Gene3D" id="2.160.20.120">
    <property type="match status" value="1"/>
</dbReference>
<sequence>MTAPAREAVGHGPGPADLDLALDAGTVRVHLDDAETTDPGADTVRVRVEVDPDAPPGWLRGLSGLLGLLGSFGGGSAPQDPDERAAAAVAATTVDWNEDARRLTVRGPRETALRGIPLAVTVRAPAGSSLRLRAGAARVRVEGRADEVSVHGNGEVDLDEVTGRAELRCGAGEVRVARLGGPLRMTGGAGGVRIDHVLGPAEITTGAGRVRLGEVRADVAVRAAAGDVEIADAVAGDVELGTGVGSLWVGVHAGVDAQVRLDATVGRVRSELPVRPERPETVDGGPLRVRARTGAGDVTVATARTPALPTAS</sequence>
<accession>A0ABP9B9M8</accession>